<dbReference type="OrthoDB" id="772742at2"/>
<name>A0A556MQ71_9FLAO</name>
<accession>A0A556MQ71</accession>
<dbReference type="Proteomes" id="UP000316008">
    <property type="component" value="Unassembled WGS sequence"/>
</dbReference>
<sequence length="91" mass="9433">MPDNSIVNPQITDAVTQTNVKVIAEAPAMALSNVYQAMAHSTGILFENAVSAQQNMNVIAQAATTQGVALIYSVDTAAAGAATNKILDENK</sequence>
<keyword evidence="2" id="KW-1185">Reference proteome</keyword>
<dbReference type="InterPro" id="IPR021070">
    <property type="entry name" value="Killing_trait_RebB"/>
</dbReference>
<comment type="caution">
    <text evidence="1">The sequence shown here is derived from an EMBL/GenBank/DDBJ whole genome shotgun (WGS) entry which is preliminary data.</text>
</comment>
<protein>
    <submittedName>
        <fullName evidence="1">R body protein RebB-like protein</fullName>
    </submittedName>
</protein>
<evidence type="ECO:0000313" key="1">
    <source>
        <dbReference type="EMBL" id="TSJ42097.1"/>
    </source>
</evidence>
<dbReference type="RefSeq" id="WP_144333728.1">
    <property type="nucleotide sequence ID" value="NZ_VLPL01000006.1"/>
</dbReference>
<evidence type="ECO:0000313" key="2">
    <source>
        <dbReference type="Proteomes" id="UP000316008"/>
    </source>
</evidence>
<organism evidence="1 2">
    <name type="scientific">Fluviicola chungangensis</name>
    <dbReference type="NCBI Taxonomy" id="2597671"/>
    <lineage>
        <taxon>Bacteria</taxon>
        <taxon>Pseudomonadati</taxon>
        <taxon>Bacteroidota</taxon>
        <taxon>Flavobacteriia</taxon>
        <taxon>Flavobacteriales</taxon>
        <taxon>Crocinitomicaceae</taxon>
        <taxon>Fluviicola</taxon>
    </lineage>
</organism>
<proteinExistence type="predicted"/>
<reference evidence="1 2" key="1">
    <citation type="submission" date="2019-07" db="EMBL/GenBank/DDBJ databases">
        <authorList>
            <person name="Huq M.A."/>
        </authorList>
    </citation>
    <scope>NUCLEOTIDE SEQUENCE [LARGE SCALE GENOMIC DNA]</scope>
    <source>
        <strain evidence="1 2">MAH-3</strain>
    </source>
</reference>
<dbReference type="AlphaFoldDB" id="A0A556MQ71"/>
<dbReference type="EMBL" id="VLPL01000006">
    <property type="protein sequence ID" value="TSJ42097.1"/>
    <property type="molecule type" value="Genomic_DNA"/>
</dbReference>
<dbReference type="Pfam" id="PF11747">
    <property type="entry name" value="RebB"/>
    <property type="match status" value="1"/>
</dbReference>
<gene>
    <name evidence="1" type="ORF">FO442_13505</name>
</gene>